<feature type="compositionally biased region" description="Basic and acidic residues" evidence="1">
    <location>
        <begin position="59"/>
        <end position="70"/>
    </location>
</feature>
<protein>
    <submittedName>
        <fullName evidence="3">PAPA-1-like conserved region-domain-containing protein</fullName>
    </submittedName>
</protein>
<evidence type="ECO:0000313" key="4">
    <source>
        <dbReference type="Proteomes" id="UP000292082"/>
    </source>
</evidence>
<feature type="compositionally biased region" description="Basic residues" evidence="1">
    <location>
        <begin position="234"/>
        <end position="245"/>
    </location>
</feature>
<dbReference type="AlphaFoldDB" id="A0A4Q9QB89"/>
<dbReference type="Proteomes" id="UP000292082">
    <property type="component" value="Unassembled WGS sequence"/>
</dbReference>
<dbReference type="STRING" id="114155.A0A4Q9QB89"/>
<dbReference type="Pfam" id="PF04795">
    <property type="entry name" value="PAPA-1"/>
    <property type="match status" value="1"/>
</dbReference>
<dbReference type="SMART" id="SM01406">
    <property type="entry name" value="PAPA-1"/>
    <property type="match status" value="1"/>
</dbReference>
<accession>A0A4Q9QB89</accession>
<evidence type="ECO:0000256" key="1">
    <source>
        <dbReference type="SAM" id="MobiDB-lite"/>
    </source>
</evidence>
<evidence type="ECO:0000259" key="2">
    <source>
        <dbReference type="SMART" id="SM01406"/>
    </source>
</evidence>
<feature type="domain" description="INO80 complex subunit B-like conserved region" evidence="2">
    <location>
        <begin position="203"/>
        <end position="292"/>
    </location>
</feature>
<feature type="region of interest" description="Disordered" evidence="1">
    <location>
        <begin position="234"/>
        <end position="266"/>
    </location>
</feature>
<feature type="compositionally biased region" description="Acidic residues" evidence="1">
    <location>
        <begin position="138"/>
        <end position="151"/>
    </location>
</feature>
<dbReference type="InterPro" id="IPR006880">
    <property type="entry name" value="INO80B_C"/>
</dbReference>
<sequence>MPPRRRVYEEESEDAASEEEAQSDPVEDDELDMDVDEDAEAEEDAEGEEVDDIDVVGDGTHDDEGVVDDKDVVEEDVEDELIDDVSDPDRLSSPAPTSGRLPTRLKIRLKLPVGGLSSTIHTSPRARRRAAAVRTSDIESEDEDEEEDDEEGTTRSTSVATAGAGARALTARQAVLANVVDSSHVALSEPPNPRKKKPLTEIEIALKREETARKRRNLTEKKLEDEKAETINRLLKKQSRARGKRNALSTAEDRPGPGEAAGEGEEEEIVEAFAPPPTMYRWVSSARSPSTPAKGEAGEAVPEPVMTLSFSVPVSALPHKEEGENVMEVDSGNGSLHIPPPPRLPPAELPKCDVQGCTSLRKYRLVRDFQKGACGLSHLKALEA</sequence>
<feature type="compositionally biased region" description="Acidic residues" evidence="1">
    <location>
        <begin position="71"/>
        <end position="86"/>
    </location>
</feature>
<reference evidence="3 4" key="1">
    <citation type="submission" date="2019-01" db="EMBL/GenBank/DDBJ databases">
        <title>Draft genome sequences of three monokaryotic isolates of the white-rot basidiomycete fungus Dichomitus squalens.</title>
        <authorList>
            <consortium name="DOE Joint Genome Institute"/>
            <person name="Lopez S.C."/>
            <person name="Andreopoulos B."/>
            <person name="Pangilinan J."/>
            <person name="Lipzen A."/>
            <person name="Riley R."/>
            <person name="Ahrendt S."/>
            <person name="Ng V."/>
            <person name="Barry K."/>
            <person name="Daum C."/>
            <person name="Grigoriev I.V."/>
            <person name="Hilden K.S."/>
            <person name="Makela M.R."/>
            <person name="de Vries R.P."/>
        </authorList>
    </citation>
    <scope>NUCLEOTIDE SEQUENCE [LARGE SCALE GENOMIC DNA]</scope>
    <source>
        <strain evidence="3 4">CBS 464.89</strain>
    </source>
</reference>
<dbReference type="InterPro" id="IPR029523">
    <property type="entry name" value="INO80B/Ies2"/>
</dbReference>
<name>A0A4Q9QB89_9APHY</name>
<gene>
    <name evidence="3" type="ORF">BD310DRAFT_1002038</name>
</gene>
<evidence type="ECO:0000313" key="3">
    <source>
        <dbReference type="EMBL" id="TBU64942.1"/>
    </source>
</evidence>
<dbReference type="EMBL" id="ML145085">
    <property type="protein sequence ID" value="TBU64942.1"/>
    <property type="molecule type" value="Genomic_DNA"/>
</dbReference>
<dbReference type="PANTHER" id="PTHR21561:SF12">
    <property type="entry name" value="INO80 COMPLEX SUBUNIT B"/>
    <property type="match status" value="1"/>
</dbReference>
<dbReference type="GO" id="GO:0006338">
    <property type="term" value="P:chromatin remodeling"/>
    <property type="evidence" value="ECO:0007669"/>
    <property type="project" value="InterPro"/>
</dbReference>
<dbReference type="GO" id="GO:0031011">
    <property type="term" value="C:Ino80 complex"/>
    <property type="evidence" value="ECO:0007669"/>
    <property type="project" value="InterPro"/>
</dbReference>
<proteinExistence type="predicted"/>
<feature type="compositionally biased region" description="Acidic residues" evidence="1">
    <location>
        <begin position="10"/>
        <end position="55"/>
    </location>
</feature>
<keyword evidence="4" id="KW-1185">Reference proteome</keyword>
<feature type="compositionally biased region" description="Low complexity" evidence="1">
    <location>
        <begin position="154"/>
        <end position="165"/>
    </location>
</feature>
<feature type="region of interest" description="Disordered" evidence="1">
    <location>
        <begin position="1"/>
        <end position="165"/>
    </location>
</feature>
<dbReference type="PANTHER" id="PTHR21561">
    <property type="entry name" value="INO80 COMPLEX SUBUNIT B"/>
    <property type="match status" value="1"/>
</dbReference>
<organism evidence="3 4">
    <name type="scientific">Dichomitus squalens</name>
    <dbReference type="NCBI Taxonomy" id="114155"/>
    <lineage>
        <taxon>Eukaryota</taxon>
        <taxon>Fungi</taxon>
        <taxon>Dikarya</taxon>
        <taxon>Basidiomycota</taxon>
        <taxon>Agaricomycotina</taxon>
        <taxon>Agaricomycetes</taxon>
        <taxon>Polyporales</taxon>
        <taxon>Polyporaceae</taxon>
        <taxon>Dichomitus</taxon>
    </lineage>
</organism>